<proteinExistence type="predicted"/>
<protein>
    <submittedName>
        <fullName evidence="2">Uncharacterized protein</fullName>
    </submittedName>
</protein>
<evidence type="ECO:0000313" key="2">
    <source>
        <dbReference type="EMBL" id="KAK7507691.1"/>
    </source>
</evidence>
<reference evidence="2 3" key="1">
    <citation type="journal article" date="2023" name="Sci. Data">
        <title>Genome assembly of the Korean intertidal mud-creeper Batillaria attramentaria.</title>
        <authorList>
            <person name="Patra A.K."/>
            <person name="Ho P.T."/>
            <person name="Jun S."/>
            <person name="Lee S.J."/>
            <person name="Kim Y."/>
            <person name="Won Y.J."/>
        </authorList>
    </citation>
    <scope>NUCLEOTIDE SEQUENCE [LARGE SCALE GENOMIC DNA]</scope>
    <source>
        <strain evidence="2">Wonlab-2016</strain>
    </source>
</reference>
<organism evidence="2 3">
    <name type="scientific">Batillaria attramentaria</name>
    <dbReference type="NCBI Taxonomy" id="370345"/>
    <lineage>
        <taxon>Eukaryota</taxon>
        <taxon>Metazoa</taxon>
        <taxon>Spiralia</taxon>
        <taxon>Lophotrochozoa</taxon>
        <taxon>Mollusca</taxon>
        <taxon>Gastropoda</taxon>
        <taxon>Caenogastropoda</taxon>
        <taxon>Sorbeoconcha</taxon>
        <taxon>Cerithioidea</taxon>
        <taxon>Batillariidae</taxon>
        <taxon>Batillaria</taxon>
    </lineage>
</organism>
<dbReference type="Proteomes" id="UP001519460">
    <property type="component" value="Unassembled WGS sequence"/>
</dbReference>
<evidence type="ECO:0000313" key="3">
    <source>
        <dbReference type="Proteomes" id="UP001519460"/>
    </source>
</evidence>
<keyword evidence="3" id="KW-1185">Reference proteome</keyword>
<feature type="region of interest" description="Disordered" evidence="1">
    <location>
        <begin position="62"/>
        <end position="88"/>
    </location>
</feature>
<accession>A0ABD0M8J3</accession>
<dbReference type="AlphaFoldDB" id="A0ABD0M8J3"/>
<sequence>MPGVPVMSQESWKQVRFDVMTGKRRKKSRHKMSTISKLCSCMAGQTDDFPESSRPFERKYLASSCPPTPTPSQIQSVTSSTRHKQEITTPEITRLTVLQLTSSGRCISLRVAVDTTLGTEIGHALARL</sequence>
<evidence type="ECO:0000256" key="1">
    <source>
        <dbReference type="SAM" id="MobiDB-lite"/>
    </source>
</evidence>
<feature type="compositionally biased region" description="Polar residues" evidence="1">
    <location>
        <begin position="71"/>
        <end position="80"/>
    </location>
</feature>
<gene>
    <name evidence="2" type="ORF">BaRGS_00001626</name>
</gene>
<dbReference type="EMBL" id="JACVVK020000004">
    <property type="protein sequence ID" value="KAK7507691.1"/>
    <property type="molecule type" value="Genomic_DNA"/>
</dbReference>
<name>A0ABD0M8J3_9CAEN</name>
<comment type="caution">
    <text evidence="2">The sequence shown here is derived from an EMBL/GenBank/DDBJ whole genome shotgun (WGS) entry which is preliminary data.</text>
</comment>